<dbReference type="PANTHER" id="PTHR31616">
    <property type="entry name" value="TREHALASE"/>
    <property type="match status" value="1"/>
</dbReference>
<dbReference type="GO" id="GO:0005975">
    <property type="term" value="P:carbohydrate metabolic process"/>
    <property type="evidence" value="ECO:0007669"/>
    <property type="project" value="InterPro"/>
</dbReference>
<dbReference type="AlphaFoldDB" id="A0A251XEI4"/>
<comment type="caution">
    <text evidence="4">The sequence shown here is derived from an EMBL/GenBank/DDBJ whole genome shotgun (WGS) entry which is preliminary data.</text>
</comment>
<organism evidence="4 5">
    <name type="scientific">Clavibacter michiganensis subsp. michiganensis</name>
    <dbReference type="NCBI Taxonomy" id="33013"/>
    <lineage>
        <taxon>Bacteria</taxon>
        <taxon>Bacillati</taxon>
        <taxon>Actinomycetota</taxon>
        <taxon>Actinomycetes</taxon>
        <taxon>Micrococcales</taxon>
        <taxon>Microbacteriaceae</taxon>
        <taxon>Clavibacter</taxon>
    </lineage>
</organism>
<evidence type="ECO:0000313" key="4">
    <source>
        <dbReference type="EMBL" id="OUE00369.1"/>
    </source>
</evidence>
<sequence length="682" mass="73719">MATPASRPAPERIDGYVALRSYAAIGDGRTVALIAEDGDIDWLPLPNLHTAPAFAAILDAPHGGRITLRPDEGFEVTRAYVPGTNVLTTTFTTASGSVRVTDALVTGVAGRLPWSELGRRIEGLTGEVAMSWVVAPGTALGTSSPWVQSTHNGPVIRVDGVTLAVVGLDHGPAEPGTQSLSGAFTAKEGSRHVLTMVGTELEPVRIPNPAIVDEGIDRTIRNWEGWSAEFRYEGEWAEAVQRSALALKLLVHAPTGSIAAAATTSLPERMGGDKNWDYRFAWVRDLAYTVNALVKFGLREETHAAVSWMLRTIRDNGPDLHVFYSLEGGVPQGSSNPEVPGWRGVGPVVDGNDAQAQLQLGVFGDLFDVVRTYVRDGNVLDADTGRLLATFADRTCDMWQKRDAGMWELEDEQHYTTSKLGCWQALDCAVELAELGQIPGVPDRWRAERDRIRTWVEEECWDEGRGAYVMHPGSQRLDASILLHSISGFDRGERMSSTLDALRSELGRGPLLYRYSGMPEEEGTFTACAFWLAGAYACVGRMDEARELMDQLVDLGNDVGLYSEMIDADDHAFLGNLPQGLSHLALVSAALTIDELSHGRTRSTRTRARSGSAGASDAVRRTERYARGRSGPANSVRTPRENSTESGARSTIPGRPAAATSSSSMPTSSARSRVQASCVFGQ</sequence>
<keyword evidence="5" id="KW-1185">Reference proteome</keyword>
<dbReference type="Pfam" id="PF00723">
    <property type="entry name" value="Glyco_hydro_15"/>
    <property type="match status" value="1"/>
</dbReference>
<feature type="compositionally biased region" description="Basic residues" evidence="1">
    <location>
        <begin position="599"/>
        <end position="608"/>
    </location>
</feature>
<feature type="compositionally biased region" description="Low complexity" evidence="1">
    <location>
        <begin position="655"/>
        <end position="673"/>
    </location>
</feature>
<evidence type="ECO:0000259" key="3">
    <source>
        <dbReference type="Pfam" id="PF19291"/>
    </source>
</evidence>
<feature type="domain" description="Trehalase-like N-terminal" evidence="3">
    <location>
        <begin position="23"/>
        <end position="147"/>
    </location>
</feature>
<dbReference type="InterPro" id="IPR012341">
    <property type="entry name" value="6hp_glycosidase-like_sf"/>
</dbReference>
<evidence type="ECO:0000313" key="5">
    <source>
        <dbReference type="Proteomes" id="UP000195062"/>
    </source>
</evidence>
<dbReference type="Gene3D" id="1.50.10.10">
    <property type="match status" value="1"/>
</dbReference>
<evidence type="ECO:0000256" key="1">
    <source>
        <dbReference type="SAM" id="MobiDB-lite"/>
    </source>
</evidence>
<dbReference type="EMBL" id="MDHH01000008">
    <property type="protein sequence ID" value="OUE00369.1"/>
    <property type="molecule type" value="Genomic_DNA"/>
</dbReference>
<protein>
    <submittedName>
        <fullName evidence="4">Trehalase</fullName>
    </submittedName>
</protein>
<dbReference type="InterPro" id="IPR008928">
    <property type="entry name" value="6-hairpin_glycosidase_sf"/>
</dbReference>
<dbReference type="SUPFAM" id="SSF48208">
    <property type="entry name" value="Six-hairpin glycosidases"/>
    <property type="match status" value="1"/>
</dbReference>
<dbReference type="Proteomes" id="UP000195062">
    <property type="component" value="Unassembled WGS sequence"/>
</dbReference>
<dbReference type="InterPro" id="IPR011613">
    <property type="entry name" value="GH15-like"/>
</dbReference>
<feature type="domain" description="GH15-like" evidence="2">
    <location>
        <begin position="238"/>
        <end position="590"/>
    </location>
</feature>
<dbReference type="PANTHER" id="PTHR31616:SF0">
    <property type="entry name" value="GLUCAN 1,4-ALPHA-GLUCOSIDASE"/>
    <property type="match status" value="1"/>
</dbReference>
<dbReference type="GO" id="GO:0004553">
    <property type="term" value="F:hydrolase activity, hydrolyzing O-glycosyl compounds"/>
    <property type="evidence" value="ECO:0007669"/>
    <property type="project" value="TreeGrafter"/>
</dbReference>
<accession>A0A251XEI4</accession>
<reference evidence="4 5" key="1">
    <citation type="submission" date="2016-08" db="EMBL/GenBank/DDBJ databases">
        <title>Genome sequence of Clavibacter michiganensis subsp. michiganensis strain CASJ007.</title>
        <authorList>
            <person name="Thapa S.P."/>
            <person name="Coaker G."/>
        </authorList>
    </citation>
    <scope>NUCLEOTIDE SEQUENCE [LARGE SCALE GENOMIC DNA]</scope>
    <source>
        <strain evidence="4">CASJ007</strain>
    </source>
</reference>
<name>A0A251XEI4_CLAMM</name>
<dbReference type="InterPro" id="IPR045582">
    <property type="entry name" value="Trehalase-like_N"/>
</dbReference>
<gene>
    <name evidence="4" type="ORF">CMMCAS07_18365</name>
</gene>
<proteinExistence type="predicted"/>
<dbReference type="Pfam" id="PF19291">
    <property type="entry name" value="TREH_N"/>
    <property type="match status" value="1"/>
</dbReference>
<evidence type="ECO:0000259" key="2">
    <source>
        <dbReference type="Pfam" id="PF00723"/>
    </source>
</evidence>
<feature type="region of interest" description="Disordered" evidence="1">
    <location>
        <begin position="598"/>
        <end position="682"/>
    </location>
</feature>